<dbReference type="CDD" id="cd18822">
    <property type="entry name" value="GH43_CtGH43-like"/>
    <property type="match status" value="1"/>
</dbReference>
<keyword evidence="7" id="KW-1185">Reference proteome</keyword>
<evidence type="ECO:0000256" key="3">
    <source>
        <dbReference type="ARBA" id="ARBA00023295"/>
    </source>
</evidence>
<dbReference type="SUPFAM" id="SSF75005">
    <property type="entry name" value="Arabinanase/levansucrase/invertase"/>
    <property type="match status" value="1"/>
</dbReference>
<dbReference type="Proteomes" id="UP001138500">
    <property type="component" value="Unassembled WGS sequence"/>
</dbReference>
<dbReference type="Gene3D" id="2.60.40.10">
    <property type="entry name" value="Immunoglobulins"/>
    <property type="match status" value="1"/>
</dbReference>
<feature type="chain" id="PRO_5040760756" evidence="5">
    <location>
        <begin position="21"/>
        <end position="566"/>
    </location>
</feature>
<evidence type="ECO:0000256" key="1">
    <source>
        <dbReference type="ARBA" id="ARBA00009865"/>
    </source>
</evidence>
<organism evidence="6 7">
    <name type="scientific">Teratosphaeria destructans</name>
    <dbReference type="NCBI Taxonomy" id="418781"/>
    <lineage>
        <taxon>Eukaryota</taxon>
        <taxon>Fungi</taxon>
        <taxon>Dikarya</taxon>
        <taxon>Ascomycota</taxon>
        <taxon>Pezizomycotina</taxon>
        <taxon>Dothideomycetes</taxon>
        <taxon>Dothideomycetidae</taxon>
        <taxon>Mycosphaerellales</taxon>
        <taxon>Teratosphaeriaceae</taxon>
        <taxon>Teratosphaeria</taxon>
    </lineage>
</organism>
<keyword evidence="2 4" id="KW-0378">Hydrolase</keyword>
<comment type="caution">
    <text evidence="6">The sequence shown here is derived from an EMBL/GenBank/DDBJ whole genome shotgun (WGS) entry which is preliminary data.</text>
</comment>
<dbReference type="Pfam" id="PF04616">
    <property type="entry name" value="Glyco_hydro_43"/>
    <property type="match status" value="1"/>
</dbReference>
<dbReference type="GO" id="GO:0005975">
    <property type="term" value="P:carbohydrate metabolic process"/>
    <property type="evidence" value="ECO:0007669"/>
    <property type="project" value="InterPro"/>
</dbReference>
<dbReference type="PANTHER" id="PTHR22925:SF3">
    <property type="entry name" value="GLYCOSYL HYDROLASE FAMILY PROTEIN 43"/>
    <property type="match status" value="1"/>
</dbReference>
<dbReference type="PANTHER" id="PTHR22925">
    <property type="entry name" value="GLYCOSYL HYDROLASE 43 FAMILY MEMBER"/>
    <property type="match status" value="1"/>
</dbReference>
<accession>A0A9W7T1K3</accession>
<dbReference type="OrthoDB" id="9970295at2759"/>
<evidence type="ECO:0000313" key="6">
    <source>
        <dbReference type="EMBL" id="KAH9845611.1"/>
    </source>
</evidence>
<dbReference type="GO" id="GO:0004553">
    <property type="term" value="F:hydrolase activity, hydrolyzing O-glycosyl compounds"/>
    <property type="evidence" value="ECO:0007669"/>
    <property type="project" value="InterPro"/>
</dbReference>
<evidence type="ECO:0000313" key="7">
    <source>
        <dbReference type="Proteomes" id="UP001138500"/>
    </source>
</evidence>
<sequence length="566" mass="61383">MLPQMRSSFVFLFSLGLAAAQIQLKAQLFQLKGASDVNNVKLNWGSVAPGTYTIEKGTASGSLTTLATTTGDSWDDYDLSVGTTYYYRISGSAGQSSEVSVTPYTPTGNYRTYDNTQPSRLTVKADIESNGVFYRYSYTPKRPDFVITESTSTDGYTFTGDAVVLDSQTVCASIQEPCHLERTTFLKHPTTGEVVMWAHLENNRNYGLGQAASAHGTPGKGPWTFVGSSRPLGHDSRDSAFFADDDAQHSAYFLSATNVNTDLNVYKLSQDWTKIESLVTTIAKGQHREAPSLIKVDGSYYLFTSPAAGWYPSTAGYMSSNDIASGWSDVRNIGNVATWAAQSGGVRKVGDQYLMLADRWSANWAPSLPPNREYALPVTFGAKGTGAAMYSWYPEVRYQDDGAQSVYGIQAGKILSRGKKLTSTPNGGKNIGVAVDGTEDSEDFFEPGAVPFTLEVDLETEHVISAVDLTTRFLPGSETYYQFNITGRGGAAGAKEVVLADQKKNTVPGFVSSPVSDGGKYRYVKISVDKVINPHNGHDADVFRGVVELSVFGNQMEGDIERGQQQ</sequence>
<reference evidence="6 7" key="1">
    <citation type="journal article" date="2018" name="IMA Fungus">
        <title>IMA Genome-F 10: Nine draft genome sequences of Claviceps purpurea s.lat., including C. arundinis, C. humidiphila, and C. cf. spartinae, pseudomolecules for the pitch canker pathogen Fusarium circinatum, draft genome of Davidsoniella eucalypti, Grosmannia galeiformis, Quambalaria eucalypti, and Teratosphaeria destructans.</title>
        <authorList>
            <person name="Wingfield B.D."/>
            <person name="Liu M."/>
            <person name="Nguyen H.D."/>
            <person name="Lane F.A."/>
            <person name="Morgan S.W."/>
            <person name="De Vos L."/>
            <person name="Wilken P.M."/>
            <person name="Duong T.A."/>
            <person name="Aylward J."/>
            <person name="Coetzee M.P."/>
            <person name="Dadej K."/>
            <person name="De Beer Z.W."/>
            <person name="Findlay W."/>
            <person name="Havenga M."/>
            <person name="Kolarik M."/>
            <person name="Menzies J.G."/>
            <person name="Naidoo K."/>
            <person name="Pochopski O."/>
            <person name="Shoukouhi P."/>
            <person name="Santana Q.C."/>
            <person name="Seifert K.A."/>
            <person name="Soal N."/>
            <person name="Steenkamp E.T."/>
            <person name="Tatham C.T."/>
            <person name="van der Nest M.A."/>
            <person name="Wingfield M.J."/>
        </authorList>
    </citation>
    <scope>NUCLEOTIDE SEQUENCE [LARGE SCALE GENOMIC DNA]</scope>
    <source>
        <strain evidence="6">CMW44962</strain>
    </source>
</reference>
<evidence type="ECO:0000256" key="2">
    <source>
        <dbReference type="ARBA" id="ARBA00022801"/>
    </source>
</evidence>
<reference evidence="6 7" key="2">
    <citation type="journal article" date="2021" name="Curr. Genet.">
        <title>Genetic response to nitrogen starvation in the aggressive Eucalyptus foliar pathogen Teratosphaeria destructans.</title>
        <authorList>
            <person name="Havenga M."/>
            <person name="Wingfield B.D."/>
            <person name="Wingfield M.J."/>
            <person name="Dreyer L.L."/>
            <person name="Roets F."/>
            <person name="Aylward J."/>
        </authorList>
    </citation>
    <scope>NUCLEOTIDE SEQUENCE [LARGE SCALE GENOMIC DNA]</scope>
    <source>
        <strain evidence="6">CMW44962</strain>
    </source>
</reference>
<dbReference type="AlphaFoldDB" id="A0A9W7T1K3"/>
<evidence type="ECO:0000256" key="5">
    <source>
        <dbReference type="SAM" id="SignalP"/>
    </source>
</evidence>
<dbReference type="InterPro" id="IPR023296">
    <property type="entry name" value="Glyco_hydro_beta-prop_sf"/>
</dbReference>
<dbReference type="EMBL" id="RIBY02000014">
    <property type="protein sequence ID" value="KAH9845611.1"/>
    <property type="molecule type" value="Genomic_DNA"/>
</dbReference>
<dbReference type="InterPro" id="IPR013783">
    <property type="entry name" value="Ig-like_fold"/>
</dbReference>
<name>A0A9W7T1K3_9PEZI</name>
<dbReference type="InterPro" id="IPR008979">
    <property type="entry name" value="Galactose-bd-like_sf"/>
</dbReference>
<feature type="signal peptide" evidence="5">
    <location>
        <begin position="1"/>
        <end position="20"/>
    </location>
</feature>
<dbReference type="InterPro" id="IPR006710">
    <property type="entry name" value="Glyco_hydro_43"/>
</dbReference>
<dbReference type="SUPFAM" id="SSF49785">
    <property type="entry name" value="Galactose-binding domain-like"/>
    <property type="match status" value="1"/>
</dbReference>
<keyword evidence="3 4" id="KW-0326">Glycosidase</keyword>
<proteinExistence type="inferred from homology"/>
<evidence type="ECO:0000256" key="4">
    <source>
        <dbReference type="RuleBase" id="RU361187"/>
    </source>
</evidence>
<gene>
    <name evidence="6" type="ORF">Tdes44962_MAKER06446</name>
</gene>
<protein>
    <submittedName>
        <fullName evidence="6">Glycoside hydrolase, family 43</fullName>
    </submittedName>
</protein>
<dbReference type="Gene3D" id="2.115.10.20">
    <property type="entry name" value="Glycosyl hydrolase domain, family 43"/>
    <property type="match status" value="1"/>
</dbReference>
<comment type="similarity">
    <text evidence="1 4">Belongs to the glycosyl hydrolase 43 family.</text>
</comment>
<dbReference type="Gene3D" id="2.60.120.260">
    <property type="entry name" value="Galactose-binding domain-like"/>
    <property type="match status" value="1"/>
</dbReference>
<keyword evidence="5" id="KW-0732">Signal</keyword>